<evidence type="ECO:0000313" key="4">
    <source>
        <dbReference type="Proteomes" id="UP000580797"/>
    </source>
</evidence>
<evidence type="ECO:0000313" key="3">
    <source>
        <dbReference type="EMBL" id="MBB5513873.1"/>
    </source>
</evidence>
<evidence type="ECO:0000313" key="1">
    <source>
        <dbReference type="EMBL" id="MBB5511367.1"/>
    </source>
</evidence>
<dbReference type="Proteomes" id="UP000580797">
    <property type="component" value="Unassembled WGS sequence"/>
</dbReference>
<protein>
    <submittedName>
        <fullName evidence="1">Uncharacterized protein</fullName>
    </submittedName>
</protein>
<dbReference type="EMBL" id="JACHDR010000001">
    <property type="protein sequence ID" value="MBB5512197.1"/>
    <property type="molecule type" value="Genomic_DNA"/>
</dbReference>
<dbReference type="EMBL" id="JACHDR010000001">
    <property type="protein sequence ID" value="MBB5513873.1"/>
    <property type="molecule type" value="Genomic_DNA"/>
</dbReference>
<dbReference type="AlphaFoldDB" id="A0A7W8TR36"/>
<evidence type="ECO:0000313" key="2">
    <source>
        <dbReference type="EMBL" id="MBB5512197.1"/>
    </source>
</evidence>
<gene>
    <name evidence="1" type="ORF">HD598_000054</name>
    <name evidence="2" type="ORF">HD598_000884</name>
    <name evidence="3" type="ORF">HD598_002560</name>
</gene>
<sequence>MPQALRILAGRDRGAFPTPDPGDAQQLHQPFDLIPACLDTGTQRCFPQLPAPIQTAVSRPEVVDAVGQVRVGQVVVAGTESAGLMGIESGRGNRDALLAQGITDRLDPEPVLVLANVGDYCPSLRSSSAAAKKADAVFRISFARRS</sequence>
<organism evidence="1 4">
    <name type="scientific">Neomicrococcus aestuarii</name>
    <dbReference type="NCBI Taxonomy" id="556325"/>
    <lineage>
        <taxon>Bacteria</taxon>
        <taxon>Bacillati</taxon>
        <taxon>Actinomycetota</taxon>
        <taxon>Actinomycetes</taxon>
        <taxon>Micrococcales</taxon>
        <taxon>Micrococcaceae</taxon>
        <taxon>Neomicrococcus</taxon>
    </lineage>
</organism>
<name>A0A7W8TR36_9MICC</name>
<dbReference type="EMBL" id="JACHDR010000001">
    <property type="protein sequence ID" value="MBB5511367.1"/>
    <property type="molecule type" value="Genomic_DNA"/>
</dbReference>
<accession>A0A7W8TR36</accession>
<reference evidence="1 4" key="1">
    <citation type="submission" date="2020-08" db="EMBL/GenBank/DDBJ databases">
        <title>Sequencing the genomes of 1000 actinobacteria strains.</title>
        <authorList>
            <person name="Klenk H.-P."/>
        </authorList>
    </citation>
    <scope>NUCLEOTIDE SEQUENCE [LARGE SCALE GENOMIC DNA]</scope>
    <source>
        <strain evidence="1 4">DSM 105783</strain>
    </source>
</reference>
<proteinExistence type="predicted"/>
<comment type="caution">
    <text evidence="1">The sequence shown here is derived from an EMBL/GenBank/DDBJ whole genome shotgun (WGS) entry which is preliminary data.</text>
</comment>